<dbReference type="InterPro" id="IPR057179">
    <property type="entry name" value="DUF7857"/>
</dbReference>
<gene>
    <name evidence="2" type="ORF">M0R89_07550</name>
</gene>
<evidence type="ECO:0000313" key="2">
    <source>
        <dbReference type="EMBL" id="UPV75903.1"/>
    </source>
</evidence>
<sequence>MPELDWRVERRAGIALVKLTVRNPTDAARRVRVGNRLSGPVWPPRREGVPTAGWDGGGFEGVVAARDRRALGYASPLGAPADRAAESGSDRAVESPDSAAEPPAELVWSERAGESASETAPDAFADEATPEGVVRALGDPRPPADAIPAPNAPAETDTSVPGPVESWLSAVEERAADGSDPSAPTPADRAALGSVAGRIEALRNGDPSERRESNDAGRSP</sequence>
<name>A0A8U0HYN9_9EURY</name>
<evidence type="ECO:0000313" key="3">
    <source>
        <dbReference type="Proteomes" id="UP000830729"/>
    </source>
</evidence>
<evidence type="ECO:0000256" key="1">
    <source>
        <dbReference type="SAM" id="MobiDB-lite"/>
    </source>
</evidence>
<feature type="region of interest" description="Disordered" evidence="1">
    <location>
        <begin position="73"/>
        <end position="220"/>
    </location>
</feature>
<protein>
    <submittedName>
        <fullName evidence="2">Uncharacterized protein</fullName>
    </submittedName>
</protein>
<accession>A0A8U0HYN9</accession>
<reference evidence="2 3" key="1">
    <citation type="submission" date="2022-04" db="EMBL/GenBank/DDBJ databases">
        <title>Diverse halophilic archaea isolated from saline environments.</title>
        <authorList>
            <person name="Cui H.-L."/>
        </authorList>
    </citation>
    <scope>NUCLEOTIDE SEQUENCE [LARGE SCALE GENOMIC DNA]</scope>
    <source>
        <strain evidence="2 3">XZYJT49</strain>
    </source>
</reference>
<dbReference type="RefSeq" id="WP_248651940.1">
    <property type="nucleotide sequence ID" value="NZ_CP096659.1"/>
</dbReference>
<proteinExistence type="predicted"/>
<feature type="compositionally biased region" description="Basic and acidic residues" evidence="1">
    <location>
        <begin position="83"/>
        <end position="94"/>
    </location>
</feature>
<dbReference type="EMBL" id="CP096659">
    <property type="protein sequence ID" value="UPV75903.1"/>
    <property type="molecule type" value="Genomic_DNA"/>
</dbReference>
<dbReference type="GeneID" id="72185043"/>
<dbReference type="Proteomes" id="UP000830729">
    <property type="component" value="Chromosome"/>
</dbReference>
<dbReference type="Pfam" id="PF25256">
    <property type="entry name" value="DUF7857"/>
    <property type="match status" value="1"/>
</dbReference>
<organism evidence="2 3">
    <name type="scientific">Halorussus limi</name>
    <dbReference type="NCBI Taxonomy" id="2938695"/>
    <lineage>
        <taxon>Archaea</taxon>
        <taxon>Methanobacteriati</taxon>
        <taxon>Methanobacteriota</taxon>
        <taxon>Stenosarchaea group</taxon>
        <taxon>Halobacteria</taxon>
        <taxon>Halobacteriales</taxon>
        <taxon>Haladaptataceae</taxon>
        <taxon>Halorussus</taxon>
    </lineage>
</organism>
<dbReference type="AlphaFoldDB" id="A0A8U0HYN9"/>
<keyword evidence="3" id="KW-1185">Reference proteome</keyword>
<feature type="compositionally biased region" description="Basic and acidic residues" evidence="1">
    <location>
        <begin position="200"/>
        <end position="220"/>
    </location>
</feature>
<dbReference type="KEGG" id="halx:M0R89_07550"/>